<evidence type="ECO:0000256" key="1">
    <source>
        <dbReference type="ARBA" id="ARBA00022490"/>
    </source>
</evidence>
<dbReference type="Pfam" id="PF02576">
    <property type="entry name" value="RimP_N"/>
    <property type="match status" value="1"/>
</dbReference>
<evidence type="ECO:0000256" key="3">
    <source>
        <dbReference type="HAMAP-Rule" id="MF_01077"/>
    </source>
</evidence>
<reference evidence="7 8" key="1">
    <citation type="submission" date="2016-11" db="EMBL/GenBank/DDBJ databases">
        <authorList>
            <person name="Jaros S."/>
            <person name="Januszkiewicz K."/>
            <person name="Wedrychowicz H."/>
        </authorList>
    </citation>
    <scope>NUCLEOTIDE SEQUENCE [LARGE SCALE GENOMIC DNA]</scope>
    <source>
        <strain evidence="7 8">ATCC 23634</strain>
    </source>
</reference>
<proteinExistence type="inferred from homology"/>
<evidence type="ECO:0000313" key="8">
    <source>
        <dbReference type="Proteomes" id="UP000183447"/>
    </source>
</evidence>
<comment type="similarity">
    <text evidence="3">Belongs to the RimP family.</text>
</comment>
<sequence length="233" mass="25513">MAFDLTEKRYIKQTGLEARIAAIIEPVANDLGYALVRVKITQENGCTLQIMAEDENGRFTISDCERLSQDVSAILDVEDPIDREYHLEVSSPGIDRPLVRARDFATYIGHEAKIELSDMLEGRKRFRGLIKAVGAESVTITLPDAPAGTDPDRVLPLALLGDAKLVMTDALMDKAATDQAEHPIDDDDEIETVMAPLDGDADGDDDTQDTDTQDDRDGDEPPARPTTTAEETN</sequence>
<keyword evidence="1 3" id="KW-0963">Cytoplasm</keyword>
<dbReference type="InterPro" id="IPR003728">
    <property type="entry name" value="Ribosome_maturation_RimP"/>
</dbReference>
<dbReference type="PANTHER" id="PTHR33867">
    <property type="entry name" value="RIBOSOME MATURATION FACTOR RIMP"/>
    <property type="match status" value="1"/>
</dbReference>
<keyword evidence="2 3" id="KW-0690">Ribosome biogenesis</keyword>
<dbReference type="CDD" id="cd01734">
    <property type="entry name" value="YlxS_C"/>
    <property type="match status" value="1"/>
</dbReference>
<evidence type="ECO:0000256" key="4">
    <source>
        <dbReference type="SAM" id="MobiDB-lite"/>
    </source>
</evidence>
<dbReference type="NCBIfam" id="NF000932">
    <property type="entry name" value="PRK00092.2-5"/>
    <property type="match status" value="1"/>
</dbReference>
<dbReference type="InterPro" id="IPR028998">
    <property type="entry name" value="RimP_C"/>
</dbReference>
<dbReference type="EMBL" id="FPKU01000002">
    <property type="protein sequence ID" value="SFZ84905.1"/>
    <property type="molecule type" value="Genomic_DNA"/>
</dbReference>
<dbReference type="OrthoDB" id="9805006at2"/>
<evidence type="ECO:0000259" key="6">
    <source>
        <dbReference type="Pfam" id="PF17384"/>
    </source>
</evidence>
<keyword evidence="8" id="KW-1185">Reference proteome</keyword>
<dbReference type="FunFam" id="3.30.300.70:FF:000001">
    <property type="entry name" value="Ribosome maturation factor RimP"/>
    <property type="match status" value="1"/>
</dbReference>
<organism evidence="7 8">
    <name type="scientific">Devosia enhydra</name>
    <dbReference type="NCBI Taxonomy" id="665118"/>
    <lineage>
        <taxon>Bacteria</taxon>
        <taxon>Pseudomonadati</taxon>
        <taxon>Pseudomonadota</taxon>
        <taxon>Alphaproteobacteria</taxon>
        <taxon>Hyphomicrobiales</taxon>
        <taxon>Devosiaceae</taxon>
        <taxon>Devosia</taxon>
    </lineage>
</organism>
<evidence type="ECO:0000313" key="7">
    <source>
        <dbReference type="EMBL" id="SFZ84905.1"/>
    </source>
</evidence>
<protein>
    <recommendedName>
        <fullName evidence="3">Ribosome maturation factor RimP</fullName>
    </recommendedName>
</protein>
<dbReference type="AlphaFoldDB" id="A0A1K2HYA5"/>
<feature type="compositionally biased region" description="Acidic residues" evidence="4">
    <location>
        <begin position="199"/>
        <end position="212"/>
    </location>
</feature>
<dbReference type="InterPro" id="IPR028989">
    <property type="entry name" value="RimP_N"/>
</dbReference>
<dbReference type="GO" id="GO:0000028">
    <property type="term" value="P:ribosomal small subunit assembly"/>
    <property type="evidence" value="ECO:0007669"/>
    <property type="project" value="TreeGrafter"/>
</dbReference>
<dbReference type="InterPro" id="IPR035956">
    <property type="entry name" value="RimP_N_sf"/>
</dbReference>
<dbReference type="PANTHER" id="PTHR33867:SF1">
    <property type="entry name" value="RIBOSOME MATURATION FACTOR RIMP"/>
    <property type="match status" value="1"/>
</dbReference>
<dbReference type="STRING" id="665118.SAMN02983003_2276"/>
<comment type="subcellular location">
    <subcellularLocation>
        <location evidence="3">Cytoplasm</location>
    </subcellularLocation>
</comment>
<feature type="compositionally biased region" description="Basic and acidic residues" evidence="4">
    <location>
        <begin position="213"/>
        <end position="222"/>
    </location>
</feature>
<evidence type="ECO:0000256" key="2">
    <source>
        <dbReference type="ARBA" id="ARBA00022517"/>
    </source>
</evidence>
<dbReference type="SUPFAM" id="SSF75420">
    <property type="entry name" value="YhbC-like, N-terminal domain"/>
    <property type="match status" value="1"/>
</dbReference>
<gene>
    <name evidence="3" type="primary">rimP</name>
    <name evidence="7" type="ORF">SAMN02983003_2276</name>
</gene>
<dbReference type="GO" id="GO:0006412">
    <property type="term" value="P:translation"/>
    <property type="evidence" value="ECO:0007669"/>
    <property type="project" value="TreeGrafter"/>
</dbReference>
<dbReference type="Gene3D" id="3.30.300.70">
    <property type="entry name" value="RimP-like superfamily, N-terminal"/>
    <property type="match status" value="1"/>
</dbReference>
<dbReference type="GO" id="GO:0005829">
    <property type="term" value="C:cytosol"/>
    <property type="evidence" value="ECO:0007669"/>
    <property type="project" value="TreeGrafter"/>
</dbReference>
<dbReference type="SUPFAM" id="SSF74942">
    <property type="entry name" value="YhbC-like, C-terminal domain"/>
    <property type="match status" value="1"/>
</dbReference>
<comment type="function">
    <text evidence="3">Required for maturation of 30S ribosomal subunits.</text>
</comment>
<evidence type="ECO:0000259" key="5">
    <source>
        <dbReference type="Pfam" id="PF02576"/>
    </source>
</evidence>
<dbReference type="RefSeq" id="WP_072342845.1">
    <property type="nucleotide sequence ID" value="NZ_FPKU01000002.1"/>
</dbReference>
<dbReference type="Pfam" id="PF17384">
    <property type="entry name" value="DUF150_C"/>
    <property type="match status" value="1"/>
</dbReference>
<dbReference type="InterPro" id="IPR036847">
    <property type="entry name" value="RimP_C_sf"/>
</dbReference>
<name>A0A1K2HYA5_9HYPH</name>
<feature type="domain" description="Ribosome maturation factor RimP N-terminal" evidence="5">
    <location>
        <begin position="23"/>
        <end position="95"/>
    </location>
</feature>
<dbReference type="Proteomes" id="UP000183447">
    <property type="component" value="Unassembled WGS sequence"/>
</dbReference>
<feature type="region of interest" description="Disordered" evidence="4">
    <location>
        <begin position="177"/>
        <end position="233"/>
    </location>
</feature>
<feature type="domain" description="Ribosome maturation factor RimP C-terminal" evidence="6">
    <location>
        <begin position="98"/>
        <end position="168"/>
    </location>
</feature>
<dbReference type="HAMAP" id="MF_01077">
    <property type="entry name" value="RimP"/>
    <property type="match status" value="1"/>
</dbReference>
<accession>A0A1K2HYA5</accession>